<keyword evidence="5" id="KW-0560">Oxidoreductase</keyword>
<dbReference type="InterPro" id="IPR001891">
    <property type="entry name" value="Malic_OxRdtase"/>
</dbReference>
<dbReference type="Proteomes" id="UP001454489">
    <property type="component" value="Unassembled WGS sequence"/>
</dbReference>
<dbReference type="CDD" id="cd05311">
    <property type="entry name" value="NAD_bind_2_malic_enz"/>
    <property type="match status" value="1"/>
</dbReference>
<dbReference type="PIRSF" id="PIRSF000106">
    <property type="entry name" value="ME"/>
    <property type="match status" value="1"/>
</dbReference>
<proteinExistence type="inferred from homology"/>
<dbReference type="RefSeq" id="WP_353531293.1">
    <property type="nucleotide sequence ID" value="NZ_JBBMEX010000013.1"/>
</dbReference>
<comment type="similarity">
    <text evidence="3">Belongs to the malic enzymes family.</text>
</comment>
<protein>
    <submittedName>
        <fullName evidence="8">Malic enzyme-like NAD(P)-binding protein</fullName>
    </submittedName>
</protein>
<evidence type="ECO:0000313" key="9">
    <source>
        <dbReference type="Proteomes" id="UP001454489"/>
    </source>
</evidence>
<evidence type="ECO:0000259" key="6">
    <source>
        <dbReference type="SMART" id="SM00919"/>
    </source>
</evidence>
<evidence type="ECO:0000256" key="3">
    <source>
        <dbReference type="ARBA" id="ARBA00008785"/>
    </source>
</evidence>
<dbReference type="SUPFAM" id="SSF53223">
    <property type="entry name" value="Aminoacid dehydrogenase-like, N-terminal domain"/>
    <property type="match status" value="1"/>
</dbReference>
<dbReference type="SMART" id="SM00919">
    <property type="entry name" value="Malic_M"/>
    <property type="match status" value="1"/>
</dbReference>
<dbReference type="EMBL" id="JBBMEX010000013">
    <property type="protein sequence ID" value="MEQ2558485.1"/>
    <property type="molecule type" value="Genomic_DNA"/>
</dbReference>
<organism evidence="8 9">
    <name type="scientific">Maccoyibacter intestinihominis</name>
    <dbReference type="NCBI Taxonomy" id="3133499"/>
    <lineage>
        <taxon>Bacteria</taxon>
        <taxon>Bacillati</taxon>
        <taxon>Bacillota</taxon>
        <taxon>Clostridia</taxon>
        <taxon>Lachnospirales</taxon>
        <taxon>Lachnospiraceae</taxon>
        <taxon>Maccoyibacter</taxon>
    </lineage>
</organism>
<dbReference type="Gene3D" id="3.40.50.10380">
    <property type="entry name" value="Malic enzyme, N-terminal domain"/>
    <property type="match status" value="1"/>
</dbReference>
<comment type="caution">
    <text evidence="8">The sequence shown here is derived from an EMBL/GenBank/DDBJ whole genome shotgun (WGS) entry which is preliminary data.</text>
</comment>
<keyword evidence="9" id="KW-1185">Reference proteome</keyword>
<dbReference type="PANTHER" id="PTHR43237:SF4">
    <property type="entry name" value="NADP-DEPENDENT MALIC ENZYME"/>
    <property type="match status" value="1"/>
</dbReference>
<evidence type="ECO:0000256" key="5">
    <source>
        <dbReference type="ARBA" id="ARBA00023002"/>
    </source>
</evidence>
<comment type="cofactor">
    <cofactor evidence="1">
        <name>Mn(2+)</name>
        <dbReference type="ChEBI" id="CHEBI:29035"/>
    </cofactor>
</comment>
<dbReference type="Gene3D" id="3.40.50.720">
    <property type="entry name" value="NAD(P)-binding Rossmann-like Domain"/>
    <property type="match status" value="1"/>
</dbReference>
<name>A0ABV1HFK0_9FIRM</name>
<dbReference type="InterPro" id="IPR037062">
    <property type="entry name" value="Malic_N_dom_sf"/>
</dbReference>
<dbReference type="SMART" id="SM01274">
    <property type="entry name" value="malic"/>
    <property type="match status" value="1"/>
</dbReference>
<reference evidence="8 9" key="1">
    <citation type="submission" date="2024-03" db="EMBL/GenBank/DDBJ databases">
        <title>Human intestinal bacterial collection.</title>
        <authorList>
            <person name="Pauvert C."/>
            <person name="Hitch T.C.A."/>
            <person name="Clavel T."/>
        </authorList>
    </citation>
    <scope>NUCLEOTIDE SEQUENCE [LARGE SCALE GENOMIC DNA]</scope>
    <source>
        <strain evidence="8 9">CLA-AA-H185</strain>
    </source>
</reference>
<dbReference type="InterPro" id="IPR012302">
    <property type="entry name" value="Malic_NAD-bd"/>
</dbReference>
<dbReference type="Pfam" id="PF03949">
    <property type="entry name" value="Malic_M"/>
    <property type="match status" value="1"/>
</dbReference>
<dbReference type="InterPro" id="IPR051674">
    <property type="entry name" value="Malate_Decarboxylase"/>
</dbReference>
<evidence type="ECO:0000259" key="7">
    <source>
        <dbReference type="SMART" id="SM01274"/>
    </source>
</evidence>
<evidence type="ECO:0000256" key="1">
    <source>
        <dbReference type="ARBA" id="ARBA00001936"/>
    </source>
</evidence>
<dbReference type="InterPro" id="IPR045213">
    <property type="entry name" value="Malic_NAD-bd_bact_type"/>
</dbReference>
<comment type="cofactor">
    <cofactor evidence="2">
        <name>Mg(2+)</name>
        <dbReference type="ChEBI" id="CHEBI:18420"/>
    </cofactor>
</comment>
<evidence type="ECO:0000256" key="4">
    <source>
        <dbReference type="ARBA" id="ARBA00022723"/>
    </source>
</evidence>
<dbReference type="PROSITE" id="PS00331">
    <property type="entry name" value="MALIC_ENZYMES"/>
    <property type="match status" value="1"/>
</dbReference>
<dbReference type="Pfam" id="PF00390">
    <property type="entry name" value="malic"/>
    <property type="match status" value="2"/>
</dbReference>
<sequence>MDYASESLKRHYDWKGKIEVVCRCPLEDKDDLSLAYTPGVAQPCLEIQKDVNKSYELTRRSNLVAVVTDGTAVLGLGDIGPEAGMPVMEGKCALFKAFGDVDAVPICVRSKEVDDIVKTVSLIAGSFGGINLEDISAPRCFEIEEKLKETCDIPIFHDDQHGTAVVTLAALLNALKLTGKKMEEIKVVTSGAGAAGIAIIKLLIAMGLKNVILCDRKGAIYEGREGLNKEKEEMAKITNRNHEAGTLEEVLKGADVFIGVSAPGCVTQDMVRSMNENPILFPMANPTPEIMPDLAKEAGAAVVGTGRSDFPNQINNVLAFPGIFRGALDVRASEINDEMKIAAAKAIASFVTDDLLSADYIIPSALDKNVATAVAEAVAKVAKETGVARI</sequence>
<dbReference type="InterPro" id="IPR015884">
    <property type="entry name" value="Malic_enzyme_CS"/>
</dbReference>
<gene>
    <name evidence="8" type="ORF">WMO43_11500</name>
</gene>
<keyword evidence="4" id="KW-0479">Metal-binding</keyword>
<evidence type="ECO:0000313" key="8">
    <source>
        <dbReference type="EMBL" id="MEQ2558485.1"/>
    </source>
</evidence>
<accession>A0ABV1HFK0</accession>
<feature type="domain" description="Malic enzyme N-terminal" evidence="7">
    <location>
        <begin position="15"/>
        <end position="148"/>
    </location>
</feature>
<dbReference type="SUPFAM" id="SSF51735">
    <property type="entry name" value="NAD(P)-binding Rossmann-fold domains"/>
    <property type="match status" value="1"/>
</dbReference>
<feature type="domain" description="Malic enzyme NAD-binding" evidence="6">
    <location>
        <begin position="160"/>
        <end position="383"/>
    </location>
</feature>
<evidence type="ECO:0000256" key="2">
    <source>
        <dbReference type="ARBA" id="ARBA00001946"/>
    </source>
</evidence>
<dbReference type="InterPro" id="IPR012301">
    <property type="entry name" value="Malic_N_dom"/>
</dbReference>
<dbReference type="InterPro" id="IPR036291">
    <property type="entry name" value="NAD(P)-bd_dom_sf"/>
</dbReference>
<dbReference type="InterPro" id="IPR046346">
    <property type="entry name" value="Aminoacid_DH-like_N_sf"/>
</dbReference>
<dbReference type="PANTHER" id="PTHR43237">
    <property type="entry name" value="NADP-DEPENDENT MALIC ENZYME"/>
    <property type="match status" value="1"/>
</dbReference>